<keyword evidence="6" id="KW-0482">Metalloprotease</keyword>
<dbReference type="PANTHER" id="PTHR22726:SF1">
    <property type="entry name" value="METALLOENDOPEPTIDASE OMA1, MITOCHONDRIAL"/>
    <property type="match status" value="1"/>
</dbReference>
<feature type="domain" description="Peptidase M48" evidence="7">
    <location>
        <begin position="94"/>
        <end position="270"/>
    </location>
</feature>
<dbReference type="AlphaFoldDB" id="A0A644V9X7"/>
<dbReference type="InterPro" id="IPR001915">
    <property type="entry name" value="Peptidase_M48"/>
</dbReference>
<keyword evidence="4 8" id="KW-0378">Hydrolase</keyword>
<gene>
    <name evidence="8" type="primary">bepA_27</name>
    <name evidence="8" type="ORF">SDC9_34054</name>
</gene>
<keyword evidence="2 8" id="KW-0645">Protease</keyword>
<comment type="cofactor">
    <cofactor evidence="1">
        <name>Zn(2+)</name>
        <dbReference type="ChEBI" id="CHEBI:29105"/>
    </cofactor>
</comment>
<keyword evidence="5" id="KW-0862">Zinc</keyword>
<sequence length="375" mass="41047">MLKPNLNKFFLHHLLTATLSVTLATSLICPQKAVAFDAASAIGAIVGIGAQYAYLDKQVNYINNDDKGRNEYLTQIKEKVGVNHDPRANDMLADIMSRLSDAVAQTDPSIREKPYNYFVNNQKTFNAFCTLGHNMSVNIGLFDMLNYNEDEIALVVGHEMGHGQNNDPANGVKKALPLQVLAALYQSQNPDAVSIIGANVLANIGNAKNVTLPMEKAADEKAFQYTEAANYNVGAGAATWQRVLEKMGESKENFVSEIFNPSDHPGNVARRDNYSAKITSYSNGKVKVNKDNGLITVNNRIFCTPAAIPSMSSLERAYLIAGNLAKVYHDKMVKTPECSLLEDTIWLNGTPIMQITENDDPYALILNLNAANTAK</sequence>
<dbReference type="EMBL" id="VSSQ01000249">
    <property type="protein sequence ID" value="MPL88041.1"/>
    <property type="molecule type" value="Genomic_DNA"/>
</dbReference>
<evidence type="ECO:0000256" key="6">
    <source>
        <dbReference type="ARBA" id="ARBA00023049"/>
    </source>
</evidence>
<dbReference type="GO" id="GO:0016020">
    <property type="term" value="C:membrane"/>
    <property type="evidence" value="ECO:0007669"/>
    <property type="project" value="TreeGrafter"/>
</dbReference>
<evidence type="ECO:0000259" key="7">
    <source>
        <dbReference type="Pfam" id="PF01435"/>
    </source>
</evidence>
<dbReference type="PANTHER" id="PTHR22726">
    <property type="entry name" value="METALLOENDOPEPTIDASE OMA1"/>
    <property type="match status" value="1"/>
</dbReference>
<dbReference type="Pfam" id="PF01435">
    <property type="entry name" value="Peptidase_M48"/>
    <property type="match status" value="1"/>
</dbReference>
<evidence type="ECO:0000313" key="8">
    <source>
        <dbReference type="EMBL" id="MPL88041.1"/>
    </source>
</evidence>
<keyword evidence="3" id="KW-0479">Metal-binding</keyword>
<organism evidence="8">
    <name type="scientific">bioreactor metagenome</name>
    <dbReference type="NCBI Taxonomy" id="1076179"/>
    <lineage>
        <taxon>unclassified sequences</taxon>
        <taxon>metagenomes</taxon>
        <taxon>ecological metagenomes</taxon>
    </lineage>
</organism>
<dbReference type="GO" id="GO:0004222">
    <property type="term" value="F:metalloendopeptidase activity"/>
    <property type="evidence" value="ECO:0007669"/>
    <property type="project" value="InterPro"/>
</dbReference>
<evidence type="ECO:0000256" key="5">
    <source>
        <dbReference type="ARBA" id="ARBA00022833"/>
    </source>
</evidence>
<reference evidence="8" key="1">
    <citation type="submission" date="2019-08" db="EMBL/GenBank/DDBJ databases">
        <authorList>
            <person name="Kucharzyk K."/>
            <person name="Murdoch R.W."/>
            <person name="Higgins S."/>
            <person name="Loffler F."/>
        </authorList>
    </citation>
    <scope>NUCLEOTIDE SEQUENCE</scope>
</reference>
<protein>
    <submittedName>
        <fullName evidence="8">Beta-barrel assembly-enhancing protease</fullName>
        <ecNumber evidence="8">3.4.-.-</ecNumber>
    </submittedName>
</protein>
<dbReference type="EC" id="3.4.-.-" evidence="8"/>
<proteinExistence type="predicted"/>
<dbReference type="Gene3D" id="3.30.2010.10">
    <property type="entry name" value="Metalloproteases ('zincins'), catalytic domain"/>
    <property type="match status" value="1"/>
</dbReference>
<evidence type="ECO:0000256" key="4">
    <source>
        <dbReference type="ARBA" id="ARBA00022801"/>
    </source>
</evidence>
<accession>A0A644V9X7</accession>
<evidence type="ECO:0000256" key="1">
    <source>
        <dbReference type="ARBA" id="ARBA00001947"/>
    </source>
</evidence>
<dbReference type="GO" id="GO:0051603">
    <property type="term" value="P:proteolysis involved in protein catabolic process"/>
    <property type="evidence" value="ECO:0007669"/>
    <property type="project" value="TreeGrafter"/>
</dbReference>
<evidence type="ECO:0000256" key="2">
    <source>
        <dbReference type="ARBA" id="ARBA00022670"/>
    </source>
</evidence>
<name>A0A644V9X7_9ZZZZ</name>
<dbReference type="GO" id="GO:0046872">
    <property type="term" value="F:metal ion binding"/>
    <property type="evidence" value="ECO:0007669"/>
    <property type="project" value="UniProtKB-KW"/>
</dbReference>
<comment type="caution">
    <text evidence="8">The sequence shown here is derived from an EMBL/GenBank/DDBJ whole genome shotgun (WGS) entry which is preliminary data.</text>
</comment>
<dbReference type="InterPro" id="IPR051156">
    <property type="entry name" value="Mito/Outer_Membr_Metalloprot"/>
</dbReference>
<dbReference type="CDD" id="cd07324">
    <property type="entry name" value="M48C_Oma1-like"/>
    <property type="match status" value="1"/>
</dbReference>
<evidence type="ECO:0000256" key="3">
    <source>
        <dbReference type="ARBA" id="ARBA00022723"/>
    </source>
</evidence>